<dbReference type="Proteomes" id="UP000887222">
    <property type="component" value="Unassembled WGS sequence"/>
</dbReference>
<feature type="repeat" description="TPR" evidence="1">
    <location>
        <begin position="205"/>
        <end position="238"/>
    </location>
</feature>
<reference evidence="3 4" key="1">
    <citation type="journal article" date="2022" name="Int. J. Syst. Evol. Microbiol.">
        <title>Noviherbaspirillum aridicola sp. nov., isolated from an arid soil in Pakistan.</title>
        <authorList>
            <person name="Khan I.U."/>
            <person name="Saqib M."/>
            <person name="Amin A."/>
            <person name="Hussain F."/>
            <person name="Li L."/>
            <person name="Liu Y.H."/>
            <person name="Fang B.Z."/>
            <person name="Ahmed I."/>
            <person name="Li W.J."/>
        </authorList>
    </citation>
    <scope>NUCLEOTIDE SEQUENCE [LARGE SCALE GENOMIC DNA]</scope>
    <source>
        <strain evidence="3 4">NCCP-691</strain>
    </source>
</reference>
<dbReference type="EMBL" id="BPMK01000002">
    <property type="protein sequence ID" value="GIZ50543.1"/>
    <property type="molecule type" value="Genomic_DNA"/>
</dbReference>
<dbReference type="Pfam" id="PF13414">
    <property type="entry name" value="TPR_11"/>
    <property type="match status" value="1"/>
</dbReference>
<evidence type="ECO:0000259" key="2">
    <source>
        <dbReference type="Pfam" id="PF13411"/>
    </source>
</evidence>
<dbReference type="PROSITE" id="PS50005">
    <property type="entry name" value="TPR"/>
    <property type="match status" value="1"/>
</dbReference>
<proteinExistence type="predicted"/>
<accession>A0ABQ4Q063</accession>
<dbReference type="Pfam" id="PF13432">
    <property type="entry name" value="TPR_16"/>
    <property type="match status" value="1"/>
</dbReference>
<keyword evidence="4" id="KW-1185">Reference proteome</keyword>
<dbReference type="PANTHER" id="PTHR44998:SF1">
    <property type="entry name" value="UDP-N-ACETYLGLUCOSAMINE--PEPTIDE N-ACETYLGLUCOSAMINYLTRANSFERASE 110 KDA SUBUNIT"/>
    <property type="match status" value="1"/>
</dbReference>
<dbReference type="PANTHER" id="PTHR44998">
    <property type="match status" value="1"/>
</dbReference>
<gene>
    <name evidence="3" type="ORF">NCCP691_05570</name>
</gene>
<dbReference type="InterPro" id="IPR011990">
    <property type="entry name" value="TPR-like_helical_dom_sf"/>
</dbReference>
<evidence type="ECO:0000313" key="3">
    <source>
        <dbReference type="EMBL" id="GIZ50543.1"/>
    </source>
</evidence>
<name>A0ABQ4Q063_9BURK</name>
<dbReference type="Gene3D" id="1.25.40.10">
    <property type="entry name" value="Tetratricopeptide repeat domain"/>
    <property type="match status" value="1"/>
</dbReference>
<protein>
    <recommendedName>
        <fullName evidence="2">HTH merR-type domain-containing protein</fullName>
    </recommendedName>
</protein>
<dbReference type="PROSITE" id="PS50293">
    <property type="entry name" value="TPR_REGION"/>
    <property type="match status" value="1"/>
</dbReference>
<dbReference type="InterPro" id="IPR000551">
    <property type="entry name" value="MerR-type_HTH_dom"/>
</dbReference>
<dbReference type="Pfam" id="PF13411">
    <property type="entry name" value="MerR_1"/>
    <property type="match status" value="1"/>
</dbReference>
<dbReference type="InterPro" id="IPR019734">
    <property type="entry name" value="TPR_rpt"/>
</dbReference>
<organism evidence="3 4">
    <name type="scientific">Noviherbaspirillum aridicola</name>
    <dbReference type="NCBI Taxonomy" id="2849687"/>
    <lineage>
        <taxon>Bacteria</taxon>
        <taxon>Pseudomonadati</taxon>
        <taxon>Pseudomonadota</taxon>
        <taxon>Betaproteobacteria</taxon>
        <taxon>Burkholderiales</taxon>
        <taxon>Oxalobacteraceae</taxon>
        <taxon>Noviherbaspirillum</taxon>
    </lineage>
</organism>
<dbReference type="Gene3D" id="1.10.1660.10">
    <property type="match status" value="1"/>
</dbReference>
<evidence type="ECO:0000313" key="4">
    <source>
        <dbReference type="Proteomes" id="UP000887222"/>
    </source>
</evidence>
<sequence>MRSFTIADVESKYGIRRRVVSELVREGFVRPERGRRHEYRFSFQDVVMLRMAQDLFSLGIPPRKTSRFLRQLQRELPDASVVGTRVSAAGRELVVREDGRLRNAEGQLVIDFATGGEARLAELPQREPHPATAGTRSADEWYNAGLLLDGSDPLEAIECYRRAIEMDRLHADAWVNLGCLLIDGAQYIEAYAVLQEAVVNCPRNALLQFNLGIACEDIGRREEALQAYSEALRIDPGMADAHYNLARLYETAGQSARAIRHYNAYRRLQR</sequence>
<dbReference type="RefSeq" id="WP_220806715.1">
    <property type="nucleotide sequence ID" value="NZ_BPMK01000002.1"/>
</dbReference>
<comment type="caution">
    <text evidence="3">The sequence shown here is derived from an EMBL/GenBank/DDBJ whole genome shotgun (WGS) entry which is preliminary data.</text>
</comment>
<keyword evidence="1" id="KW-0802">TPR repeat</keyword>
<dbReference type="SMART" id="SM00028">
    <property type="entry name" value="TPR"/>
    <property type="match status" value="4"/>
</dbReference>
<dbReference type="SUPFAM" id="SSF48452">
    <property type="entry name" value="TPR-like"/>
    <property type="match status" value="1"/>
</dbReference>
<evidence type="ECO:0000256" key="1">
    <source>
        <dbReference type="PROSITE-ProRule" id="PRU00339"/>
    </source>
</evidence>
<feature type="domain" description="HTH merR-type" evidence="2">
    <location>
        <begin position="4"/>
        <end position="71"/>
    </location>
</feature>